<evidence type="ECO:0000256" key="1">
    <source>
        <dbReference type="ARBA" id="ARBA00004324"/>
    </source>
</evidence>
<evidence type="ECO:0000256" key="9">
    <source>
        <dbReference type="PROSITE-ProRule" id="PRU00221"/>
    </source>
</evidence>
<protein>
    <recommendedName>
        <fullName evidence="8">WD40 repeat-containing protein SMU1</fullName>
    </recommendedName>
</protein>
<sequence length="517" mass="57036">MEIAGEDVIRLMQQFLREHKLYETLHTLQRESQVTLNAVDSADALLSDITFGKWDRVLLQTQHLHLPTPVMVDLYEQIALEMAELGEFSVAKELLTLAAPLQALKESDITRFNQLDRLTAPRATFDAKTAYAGASKETKRDELAHRIKKHVTTVPPSRLLTLLGQALKFQQLSGVLPSELDLFQNAAKRLKVDRTEEKIQAPHGKIKFSKASCPQTAQFSADGSMLITGTKDGFVEAWDFDKCELKKDLEYQARDDFMMHEVGVSAEAFSRDGDLLATASVDGKVKVWKISTGQCLRRFEHAHGNSIHSICFSRDGTQLLTSSFDQLVRLHGLKSGQTLKEFHGHDGYVNHAVFSSDASKVISASCDGTLKIWDVKSASCVATMRPPHAAAGVEMDVLSVLTVPTLKDALLLCTRSKALHLINFHGDSLRAFVDPFDAIEPKGDFVGAVLSPKGTFLYGLTEKGYVLCFALASGTLEHAMQVCNGEVFGIAHHPHRNVLATYGNDGYVRLWTAGSLD</sequence>
<dbReference type="GO" id="GO:0000398">
    <property type="term" value="P:mRNA splicing, via spliceosome"/>
    <property type="evidence" value="ECO:0007669"/>
    <property type="project" value="InterPro"/>
</dbReference>
<keyword evidence="6" id="KW-0539">Nucleus</keyword>
<comment type="subcellular location">
    <subcellularLocation>
        <location evidence="1">Nucleus speckle</location>
    </subcellularLocation>
</comment>
<dbReference type="AlphaFoldDB" id="T0QR82"/>
<dbReference type="PROSITE" id="PS50896">
    <property type="entry name" value="LISH"/>
    <property type="match status" value="1"/>
</dbReference>
<dbReference type="InterPro" id="IPR001680">
    <property type="entry name" value="WD40_rpt"/>
</dbReference>
<evidence type="ECO:0000313" key="12">
    <source>
        <dbReference type="Proteomes" id="UP000030762"/>
    </source>
</evidence>
<dbReference type="VEuPathDB" id="FungiDB:SDRG_01720"/>
<keyword evidence="5" id="KW-0508">mRNA splicing</keyword>
<evidence type="ECO:0000256" key="3">
    <source>
        <dbReference type="ARBA" id="ARBA00022664"/>
    </source>
</evidence>
<dbReference type="CDD" id="cd00200">
    <property type="entry name" value="WD40"/>
    <property type="match status" value="1"/>
</dbReference>
<dbReference type="Pfam" id="PF00400">
    <property type="entry name" value="WD40"/>
    <property type="match status" value="5"/>
</dbReference>
<keyword evidence="3" id="KW-0507">mRNA processing</keyword>
<feature type="domain" description="TPL/SMU1 LisH-like dimerisation" evidence="10">
    <location>
        <begin position="6"/>
        <end position="34"/>
    </location>
</feature>
<keyword evidence="2 9" id="KW-0853">WD repeat</keyword>
<keyword evidence="12" id="KW-1185">Reference proteome</keyword>
<evidence type="ECO:0000256" key="8">
    <source>
        <dbReference type="ARBA" id="ARBA00026184"/>
    </source>
</evidence>
<keyword evidence="4" id="KW-0677">Repeat</keyword>
<organism evidence="11 12">
    <name type="scientific">Saprolegnia diclina (strain VS20)</name>
    <dbReference type="NCBI Taxonomy" id="1156394"/>
    <lineage>
        <taxon>Eukaryota</taxon>
        <taxon>Sar</taxon>
        <taxon>Stramenopiles</taxon>
        <taxon>Oomycota</taxon>
        <taxon>Saprolegniomycetes</taxon>
        <taxon>Saprolegniales</taxon>
        <taxon>Saprolegniaceae</taxon>
        <taxon>Saprolegnia</taxon>
    </lineage>
</organism>
<dbReference type="InterPro" id="IPR020472">
    <property type="entry name" value="WD40_PAC1"/>
</dbReference>
<dbReference type="InterPro" id="IPR019775">
    <property type="entry name" value="WD40_repeat_CS"/>
</dbReference>
<name>T0QR82_SAPDV</name>
<dbReference type="PRINTS" id="PR00320">
    <property type="entry name" value="GPROTEINBRPT"/>
</dbReference>
<reference evidence="11 12" key="1">
    <citation type="submission" date="2012-04" db="EMBL/GenBank/DDBJ databases">
        <title>The Genome Sequence of Saprolegnia declina VS20.</title>
        <authorList>
            <consortium name="The Broad Institute Genome Sequencing Platform"/>
            <person name="Russ C."/>
            <person name="Nusbaum C."/>
            <person name="Tyler B."/>
            <person name="van West P."/>
            <person name="Dieguez-Uribeondo J."/>
            <person name="de Bruijn I."/>
            <person name="Tripathy S."/>
            <person name="Jiang R."/>
            <person name="Young S.K."/>
            <person name="Zeng Q."/>
            <person name="Gargeya S."/>
            <person name="Fitzgerald M."/>
            <person name="Haas B."/>
            <person name="Abouelleil A."/>
            <person name="Alvarado L."/>
            <person name="Arachchi H.M."/>
            <person name="Berlin A."/>
            <person name="Chapman S.B."/>
            <person name="Goldberg J."/>
            <person name="Griggs A."/>
            <person name="Gujja S."/>
            <person name="Hansen M."/>
            <person name="Howarth C."/>
            <person name="Imamovic A."/>
            <person name="Larimer J."/>
            <person name="McCowen C."/>
            <person name="Montmayeur A."/>
            <person name="Murphy C."/>
            <person name="Neiman D."/>
            <person name="Pearson M."/>
            <person name="Priest M."/>
            <person name="Roberts A."/>
            <person name="Saif S."/>
            <person name="Shea T."/>
            <person name="Sisk P."/>
            <person name="Sykes S."/>
            <person name="Wortman J."/>
            <person name="Nusbaum C."/>
            <person name="Birren B."/>
        </authorList>
    </citation>
    <scope>NUCLEOTIDE SEQUENCE [LARGE SCALE GENOMIC DNA]</scope>
    <source>
        <strain evidence="11 12">VS20</strain>
    </source>
</reference>
<evidence type="ECO:0000256" key="5">
    <source>
        <dbReference type="ARBA" id="ARBA00023187"/>
    </source>
</evidence>
<dbReference type="InterPro" id="IPR006594">
    <property type="entry name" value="LisH"/>
</dbReference>
<dbReference type="STRING" id="1156394.T0QR82"/>
<dbReference type="InterPro" id="IPR045184">
    <property type="entry name" value="SMU1"/>
</dbReference>
<evidence type="ECO:0000259" key="10">
    <source>
        <dbReference type="Pfam" id="PF17814"/>
    </source>
</evidence>
<evidence type="ECO:0000313" key="11">
    <source>
        <dbReference type="EMBL" id="EQC40639.1"/>
    </source>
</evidence>
<feature type="repeat" description="WD" evidence="9">
    <location>
        <begin position="342"/>
        <end position="383"/>
    </location>
</feature>
<evidence type="ECO:0000256" key="6">
    <source>
        <dbReference type="ARBA" id="ARBA00023242"/>
    </source>
</evidence>
<feature type="repeat" description="WD" evidence="9">
    <location>
        <begin position="219"/>
        <end position="241"/>
    </location>
</feature>
<evidence type="ECO:0000256" key="4">
    <source>
        <dbReference type="ARBA" id="ARBA00022737"/>
    </source>
</evidence>
<evidence type="ECO:0000256" key="7">
    <source>
        <dbReference type="ARBA" id="ARBA00025801"/>
    </source>
</evidence>
<feature type="repeat" description="WD" evidence="9">
    <location>
        <begin position="257"/>
        <end position="298"/>
    </location>
</feature>
<dbReference type="Gene3D" id="2.130.10.10">
    <property type="entry name" value="YVTN repeat-like/Quinoprotein amine dehydrogenase"/>
    <property type="match status" value="2"/>
</dbReference>
<evidence type="ECO:0000256" key="2">
    <source>
        <dbReference type="ARBA" id="ARBA00022574"/>
    </source>
</evidence>
<dbReference type="PANTHER" id="PTHR22848">
    <property type="entry name" value="WD40 REPEAT PROTEIN"/>
    <property type="match status" value="1"/>
</dbReference>
<dbReference type="InterPro" id="IPR015943">
    <property type="entry name" value="WD40/YVTN_repeat-like_dom_sf"/>
</dbReference>
<dbReference type="PROSITE" id="PS00678">
    <property type="entry name" value="WD_REPEATS_1"/>
    <property type="match status" value="1"/>
</dbReference>
<feature type="repeat" description="WD" evidence="9">
    <location>
        <begin position="300"/>
        <end position="341"/>
    </location>
</feature>
<feature type="repeat" description="WD" evidence="9">
    <location>
        <begin position="480"/>
        <end position="517"/>
    </location>
</feature>
<dbReference type="InParanoid" id="T0QR82"/>
<dbReference type="Proteomes" id="UP000030762">
    <property type="component" value="Unassembled WGS sequence"/>
</dbReference>
<dbReference type="SUPFAM" id="SSF50978">
    <property type="entry name" value="WD40 repeat-like"/>
    <property type="match status" value="1"/>
</dbReference>
<gene>
    <name evidence="11" type="ORF">SDRG_01720</name>
</gene>
<dbReference type="OMA" id="MMKQQEP"/>
<comment type="similarity">
    <text evidence="7">Belongs to the WD repeat SMU1 family.</text>
</comment>
<proteinExistence type="inferred from homology"/>
<dbReference type="OrthoDB" id="538223at2759"/>
<dbReference type="RefSeq" id="XP_008605483.1">
    <property type="nucleotide sequence ID" value="XM_008607261.1"/>
</dbReference>
<accession>T0QR82</accession>
<dbReference type="GeneID" id="19942447"/>
<dbReference type="EMBL" id="JH767135">
    <property type="protein sequence ID" value="EQC40639.1"/>
    <property type="molecule type" value="Genomic_DNA"/>
</dbReference>
<dbReference type="Pfam" id="PF17814">
    <property type="entry name" value="LisH_TPL"/>
    <property type="match status" value="1"/>
</dbReference>
<dbReference type="SMART" id="SM00320">
    <property type="entry name" value="WD40"/>
    <property type="match status" value="5"/>
</dbReference>
<dbReference type="PROSITE" id="PS50082">
    <property type="entry name" value="WD_REPEATS_2"/>
    <property type="match status" value="5"/>
</dbReference>
<dbReference type="GO" id="GO:0016607">
    <property type="term" value="C:nuclear speck"/>
    <property type="evidence" value="ECO:0007669"/>
    <property type="project" value="UniProtKB-SubCell"/>
</dbReference>
<dbReference type="eggNOG" id="KOG0275">
    <property type="taxonomic scope" value="Eukaryota"/>
</dbReference>
<dbReference type="SMART" id="SM00667">
    <property type="entry name" value="LisH"/>
    <property type="match status" value="1"/>
</dbReference>
<dbReference type="PROSITE" id="PS50294">
    <property type="entry name" value="WD_REPEATS_REGION"/>
    <property type="match status" value="3"/>
</dbReference>
<dbReference type="InterPro" id="IPR054532">
    <property type="entry name" value="TPL_SMU1_LisH-like"/>
</dbReference>
<dbReference type="FunCoup" id="T0QR82">
    <property type="interactions" value="659"/>
</dbReference>
<dbReference type="InterPro" id="IPR036322">
    <property type="entry name" value="WD40_repeat_dom_sf"/>
</dbReference>